<dbReference type="AlphaFoldDB" id="A0A2I0VEP9"/>
<dbReference type="PANTHER" id="PTHR42648">
    <property type="entry name" value="TRANSPOSASE, PUTATIVE-RELATED"/>
    <property type="match status" value="1"/>
</dbReference>
<proteinExistence type="predicted"/>
<sequence length="238" mass="26979">MPIHSAGQGILPLPDNTRKPHLRNLLHVPSLTHNLLSVSKLTTDNSVSITFDANGFTIKDLQDHRPLLHGRLHNGLYQIKLSSDTRHTALTATKPFGHSWHSRLGHPNHSILSILANRFTEISSIPSSFCCISCNSAKSHKIVFNKNVSITTSPFELIHTDVWGPAPHCSLDGHRYYVVFIDDYTRYSWIYLMYTKQKTLSKFKLLYNLIKTQHHHTLKALRTDGGGEFTSIAFQNFL</sequence>
<protein>
    <submittedName>
        <fullName evidence="2">Retrovirus-related Pol polyprotein from transposon TNT 1-94</fullName>
    </submittedName>
</protein>
<dbReference type="STRING" id="906689.A0A2I0VEP9"/>
<dbReference type="InterPro" id="IPR012337">
    <property type="entry name" value="RNaseH-like_sf"/>
</dbReference>
<dbReference type="PANTHER" id="PTHR42648:SF26">
    <property type="entry name" value="INTEGRASE CATALYTIC DOMAIN-CONTAINING PROTEIN"/>
    <property type="match status" value="1"/>
</dbReference>
<accession>A0A2I0VEP9</accession>
<dbReference type="InterPro" id="IPR001584">
    <property type="entry name" value="Integrase_cat-core"/>
</dbReference>
<keyword evidence="3" id="KW-1185">Reference proteome</keyword>
<dbReference type="Gene3D" id="3.30.420.10">
    <property type="entry name" value="Ribonuclease H-like superfamily/Ribonuclease H"/>
    <property type="match status" value="1"/>
</dbReference>
<dbReference type="EMBL" id="KZ503722">
    <property type="protein sequence ID" value="PKU61899.1"/>
    <property type="molecule type" value="Genomic_DNA"/>
</dbReference>
<evidence type="ECO:0000313" key="2">
    <source>
        <dbReference type="EMBL" id="PKU61899.1"/>
    </source>
</evidence>
<dbReference type="GO" id="GO:0015074">
    <property type="term" value="P:DNA integration"/>
    <property type="evidence" value="ECO:0007669"/>
    <property type="project" value="InterPro"/>
</dbReference>
<dbReference type="InterPro" id="IPR039537">
    <property type="entry name" value="Retrotran_Ty1/copia-like"/>
</dbReference>
<reference evidence="2 3" key="2">
    <citation type="journal article" date="2017" name="Nature">
        <title>The Apostasia genome and the evolution of orchids.</title>
        <authorList>
            <person name="Zhang G.Q."/>
            <person name="Liu K.W."/>
            <person name="Li Z."/>
            <person name="Lohaus R."/>
            <person name="Hsiao Y.Y."/>
            <person name="Niu S.C."/>
            <person name="Wang J.Y."/>
            <person name="Lin Y.C."/>
            <person name="Xu Q."/>
            <person name="Chen L.J."/>
            <person name="Yoshida K."/>
            <person name="Fujiwara S."/>
            <person name="Wang Z.W."/>
            <person name="Zhang Y.Q."/>
            <person name="Mitsuda N."/>
            <person name="Wang M."/>
            <person name="Liu G.H."/>
            <person name="Pecoraro L."/>
            <person name="Huang H.X."/>
            <person name="Xiao X.J."/>
            <person name="Lin M."/>
            <person name="Wu X.Y."/>
            <person name="Wu W.L."/>
            <person name="Chen Y.Y."/>
            <person name="Chang S.B."/>
            <person name="Sakamoto S."/>
            <person name="Ohme-Takagi M."/>
            <person name="Yagi M."/>
            <person name="Zeng S.J."/>
            <person name="Shen C.Y."/>
            <person name="Yeh C.M."/>
            <person name="Luo Y.B."/>
            <person name="Tsai W.C."/>
            <person name="Van de Peer Y."/>
            <person name="Liu Z.J."/>
        </authorList>
    </citation>
    <scope>NUCLEOTIDE SEQUENCE [LARGE SCALE GENOMIC DNA]</scope>
    <source>
        <tissue evidence="2">The whole plant</tissue>
    </source>
</reference>
<dbReference type="InterPro" id="IPR036397">
    <property type="entry name" value="RNaseH_sf"/>
</dbReference>
<dbReference type="InterPro" id="IPR025724">
    <property type="entry name" value="GAG-pre-integrase_dom"/>
</dbReference>
<name>A0A2I0VEP9_9ASPA</name>
<dbReference type="GO" id="GO:0003676">
    <property type="term" value="F:nucleic acid binding"/>
    <property type="evidence" value="ECO:0007669"/>
    <property type="project" value="InterPro"/>
</dbReference>
<feature type="domain" description="Integrase catalytic" evidence="1">
    <location>
        <begin position="150"/>
        <end position="238"/>
    </location>
</feature>
<dbReference type="Proteomes" id="UP000233837">
    <property type="component" value="Unassembled WGS sequence"/>
</dbReference>
<organism evidence="2 3">
    <name type="scientific">Dendrobium catenatum</name>
    <dbReference type="NCBI Taxonomy" id="906689"/>
    <lineage>
        <taxon>Eukaryota</taxon>
        <taxon>Viridiplantae</taxon>
        <taxon>Streptophyta</taxon>
        <taxon>Embryophyta</taxon>
        <taxon>Tracheophyta</taxon>
        <taxon>Spermatophyta</taxon>
        <taxon>Magnoliopsida</taxon>
        <taxon>Liliopsida</taxon>
        <taxon>Asparagales</taxon>
        <taxon>Orchidaceae</taxon>
        <taxon>Epidendroideae</taxon>
        <taxon>Malaxideae</taxon>
        <taxon>Dendrobiinae</taxon>
        <taxon>Dendrobium</taxon>
    </lineage>
</organism>
<dbReference type="Pfam" id="PF00665">
    <property type="entry name" value="rve"/>
    <property type="match status" value="1"/>
</dbReference>
<reference evidence="2 3" key="1">
    <citation type="journal article" date="2016" name="Sci. Rep.">
        <title>The Dendrobium catenatum Lindl. genome sequence provides insights into polysaccharide synthase, floral development and adaptive evolution.</title>
        <authorList>
            <person name="Zhang G.Q."/>
            <person name="Xu Q."/>
            <person name="Bian C."/>
            <person name="Tsai W.C."/>
            <person name="Yeh C.M."/>
            <person name="Liu K.W."/>
            <person name="Yoshida K."/>
            <person name="Zhang L.S."/>
            <person name="Chang S.B."/>
            <person name="Chen F."/>
            <person name="Shi Y."/>
            <person name="Su Y.Y."/>
            <person name="Zhang Y.Q."/>
            <person name="Chen L.J."/>
            <person name="Yin Y."/>
            <person name="Lin M."/>
            <person name="Huang H."/>
            <person name="Deng H."/>
            <person name="Wang Z.W."/>
            <person name="Zhu S.L."/>
            <person name="Zhao X."/>
            <person name="Deng C."/>
            <person name="Niu S.C."/>
            <person name="Huang J."/>
            <person name="Wang M."/>
            <person name="Liu G.H."/>
            <person name="Yang H.J."/>
            <person name="Xiao X.J."/>
            <person name="Hsiao Y.Y."/>
            <person name="Wu W.L."/>
            <person name="Chen Y.Y."/>
            <person name="Mitsuda N."/>
            <person name="Ohme-Takagi M."/>
            <person name="Luo Y.B."/>
            <person name="Van de Peer Y."/>
            <person name="Liu Z.J."/>
        </authorList>
    </citation>
    <scope>NUCLEOTIDE SEQUENCE [LARGE SCALE GENOMIC DNA]</scope>
    <source>
        <tissue evidence="2">The whole plant</tissue>
    </source>
</reference>
<dbReference type="SUPFAM" id="SSF53098">
    <property type="entry name" value="Ribonuclease H-like"/>
    <property type="match status" value="1"/>
</dbReference>
<dbReference type="Pfam" id="PF13976">
    <property type="entry name" value="gag_pre-integrs"/>
    <property type="match status" value="1"/>
</dbReference>
<gene>
    <name evidence="2" type="ORF">MA16_Dca017232</name>
</gene>
<evidence type="ECO:0000313" key="3">
    <source>
        <dbReference type="Proteomes" id="UP000233837"/>
    </source>
</evidence>
<evidence type="ECO:0000259" key="1">
    <source>
        <dbReference type="PROSITE" id="PS50994"/>
    </source>
</evidence>
<dbReference type="PROSITE" id="PS50994">
    <property type="entry name" value="INTEGRASE"/>
    <property type="match status" value="1"/>
</dbReference>